<proteinExistence type="predicted"/>
<comment type="caution">
    <text evidence="1">The sequence shown here is derived from an EMBL/GenBank/DDBJ whole genome shotgun (WGS) entry which is preliminary data.</text>
</comment>
<reference evidence="2" key="1">
    <citation type="journal article" date="2023" name="Nat. Plants">
        <title>Single-cell RNA sequencing provides a high-resolution roadmap for understanding the multicellular compartmentation of specialized metabolism.</title>
        <authorList>
            <person name="Sun S."/>
            <person name="Shen X."/>
            <person name="Li Y."/>
            <person name="Li Y."/>
            <person name="Wang S."/>
            <person name="Li R."/>
            <person name="Zhang H."/>
            <person name="Shen G."/>
            <person name="Guo B."/>
            <person name="Wei J."/>
            <person name="Xu J."/>
            <person name="St-Pierre B."/>
            <person name="Chen S."/>
            <person name="Sun C."/>
        </authorList>
    </citation>
    <scope>NUCLEOTIDE SEQUENCE [LARGE SCALE GENOMIC DNA]</scope>
</reference>
<keyword evidence="2" id="KW-1185">Reference proteome</keyword>
<gene>
    <name evidence="1" type="ORF">M9H77_27327</name>
</gene>
<sequence length="157" mass="17690">MRISSEFQLDVKHFLTGVLVTVLVQLTSYSVCVQSARIKAYYNYEEALNPEAQRFYDMLKSVDTSLYEGCTKYSHLSAMSELYVLLYKQKGQWVDTCSEEYWLMFEVVGDSNKGHVCGFGSQSGAITTEQQGSSSSSSIPSVSSKTVHECCIERNRQ</sequence>
<evidence type="ECO:0000313" key="1">
    <source>
        <dbReference type="EMBL" id="KAI5658534.1"/>
    </source>
</evidence>
<name>A0ACC0AD19_CATRO</name>
<protein>
    <submittedName>
        <fullName evidence="1">Uncharacterized protein</fullName>
    </submittedName>
</protein>
<dbReference type="EMBL" id="CM044706">
    <property type="protein sequence ID" value="KAI5658534.1"/>
    <property type="molecule type" value="Genomic_DNA"/>
</dbReference>
<organism evidence="1 2">
    <name type="scientific">Catharanthus roseus</name>
    <name type="common">Madagascar periwinkle</name>
    <name type="synonym">Vinca rosea</name>
    <dbReference type="NCBI Taxonomy" id="4058"/>
    <lineage>
        <taxon>Eukaryota</taxon>
        <taxon>Viridiplantae</taxon>
        <taxon>Streptophyta</taxon>
        <taxon>Embryophyta</taxon>
        <taxon>Tracheophyta</taxon>
        <taxon>Spermatophyta</taxon>
        <taxon>Magnoliopsida</taxon>
        <taxon>eudicotyledons</taxon>
        <taxon>Gunneridae</taxon>
        <taxon>Pentapetalae</taxon>
        <taxon>asterids</taxon>
        <taxon>lamiids</taxon>
        <taxon>Gentianales</taxon>
        <taxon>Apocynaceae</taxon>
        <taxon>Rauvolfioideae</taxon>
        <taxon>Vinceae</taxon>
        <taxon>Catharanthinae</taxon>
        <taxon>Catharanthus</taxon>
    </lineage>
</organism>
<dbReference type="Proteomes" id="UP001060085">
    <property type="component" value="Linkage Group LG06"/>
</dbReference>
<accession>A0ACC0AD19</accession>
<evidence type="ECO:0000313" key="2">
    <source>
        <dbReference type="Proteomes" id="UP001060085"/>
    </source>
</evidence>